<evidence type="ECO:0000313" key="2">
    <source>
        <dbReference type="EMBL" id="KAF2899670.1"/>
    </source>
</evidence>
<evidence type="ECO:0000313" key="3">
    <source>
        <dbReference type="Proteomes" id="UP000801492"/>
    </source>
</evidence>
<dbReference type="AlphaFoldDB" id="A0A8K0GCI3"/>
<name>A0A8K0GCI3_IGNLU</name>
<protein>
    <recommendedName>
        <fullName evidence="1">Reverse transcriptase domain-containing protein</fullName>
    </recommendedName>
</protein>
<accession>A0A8K0GCI3</accession>
<organism evidence="2 3">
    <name type="scientific">Ignelater luminosus</name>
    <name type="common">Cucubano</name>
    <name type="synonym">Pyrophorus luminosus</name>
    <dbReference type="NCBI Taxonomy" id="2038154"/>
    <lineage>
        <taxon>Eukaryota</taxon>
        <taxon>Metazoa</taxon>
        <taxon>Ecdysozoa</taxon>
        <taxon>Arthropoda</taxon>
        <taxon>Hexapoda</taxon>
        <taxon>Insecta</taxon>
        <taxon>Pterygota</taxon>
        <taxon>Neoptera</taxon>
        <taxon>Endopterygota</taxon>
        <taxon>Coleoptera</taxon>
        <taxon>Polyphaga</taxon>
        <taxon>Elateriformia</taxon>
        <taxon>Elateroidea</taxon>
        <taxon>Elateridae</taxon>
        <taxon>Agrypninae</taxon>
        <taxon>Pyrophorini</taxon>
        <taxon>Ignelater</taxon>
    </lineage>
</organism>
<dbReference type="GO" id="GO:0071897">
    <property type="term" value="P:DNA biosynthetic process"/>
    <property type="evidence" value="ECO:0007669"/>
    <property type="project" value="UniProtKB-ARBA"/>
</dbReference>
<dbReference type="PROSITE" id="PS50878">
    <property type="entry name" value="RT_POL"/>
    <property type="match status" value="1"/>
</dbReference>
<keyword evidence="3" id="KW-1185">Reference proteome</keyword>
<dbReference type="InterPro" id="IPR043502">
    <property type="entry name" value="DNA/RNA_pol_sf"/>
</dbReference>
<comment type="caution">
    <text evidence="2">The sequence shown here is derived from an EMBL/GenBank/DDBJ whole genome shotgun (WGS) entry which is preliminary data.</text>
</comment>
<feature type="domain" description="Reverse transcriptase" evidence="1">
    <location>
        <begin position="1"/>
        <end position="111"/>
    </location>
</feature>
<dbReference type="Proteomes" id="UP000801492">
    <property type="component" value="Unassembled WGS sequence"/>
</dbReference>
<dbReference type="PANTHER" id="PTHR33064:SF37">
    <property type="entry name" value="RIBONUCLEASE H"/>
    <property type="match status" value="1"/>
</dbReference>
<dbReference type="InterPro" id="IPR000477">
    <property type="entry name" value="RT_dom"/>
</dbReference>
<gene>
    <name evidence="2" type="ORF">ILUMI_06505</name>
</gene>
<dbReference type="Pfam" id="PF00078">
    <property type="entry name" value="RVT_1"/>
    <property type="match status" value="1"/>
</dbReference>
<evidence type="ECO:0000259" key="1">
    <source>
        <dbReference type="PROSITE" id="PS50878"/>
    </source>
</evidence>
<dbReference type="PANTHER" id="PTHR33064">
    <property type="entry name" value="POL PROTEIN"/>
    <property type="match status" value="1"/>
</dbReference>
<dbReference type="EMBL" id="VTPC01002693">
    <property type="protein sequence ID" value="KAF2899670.1"/>
    <property type="molecule type" value="Genomic_DNA"/>
</dbReference>
<dbReference type="OrthoDB" id="6724789at2759"/>
<dbReference type="InterPro" id="IPR043128">
    <property type="entry name" value="Rev_trsase/Diguanyl_cyclase"/>
</dbReference>
<dbReference type="InterPro" id="IPR051320">
    <property type="entry name" value="Viral_Replic_Matur_Polypro"/>
</dbReference>
<sequence length="143" mass="16290">MGREKKVSYPFQLISMDLLELLSRTRPFLVNLKVSKVQQKLMDSILGPKLEAGLFVYFDGVIITSSSFEEHVAVLKEVTAHLVEVNLTINLKKCKFFCLTLKYLAFVGLRTHPEKVEAMVNFPRSPSTADMKRFIGACGWYRS</sequence>
<dbReference type="Gene3D" id="3.30.70.270">
    <property type="match status" value="1"/>
</dbReference>
<proteinExistence type="predicted"/>
<reference evidence="2" key="1">
    <citation type="submission" date="2019-08" db="EMBL/GenBank/DDBJ databases">
        <title>The genome of the North American firefly Photinus pyralis.</title>
        <authorList>
            <consortium name="Photinus pyralis genome working group"/>
            <person name="Fallon T.R."/>
            <person name="Sander Lower S.E."/>
            <person name="Weng J.-K."/>
        </authorList>
    </citation>
    <scope>NUCLEOTIDE SEQUENCE</scope>
    <source>
        <strain evidence="2">TRF0915ILg1</strain>
        <tissue evidence="2">Whole body</tissue>
    </source>
</reference>
<dbReference type="SUPFAM" id="SSF56672">
    <property type="entry name" value="DNA/RNA polymerases"/>
    <property type="match status" value="1"/>
</dbReference>